<keyword evidence="7" id="KW-0067">ATP-binding</keyword>
<protein>
    <recommendedName>
        <fullName evidence="2">histidine kinase</fullName>
        <ecNumber evidence="2">2.7.13.3</ecNumber>
    </recommendedName>
</protein>
<keyword evidence="12" id="KW-1185">Reference proteome</keyword>
<dbReference type="AlphaFoldDB" id="A0A5S4F1W5"/>
<evidence type="ECO:0000256" key="1">
    <source>
        <dbReference type="ARBA" id="ARBA00000085"/>
    </source>
</evidence>
<gene>
    <name evidence="11" type="ORF">ETD86_41355</name>
</gene>
<feature type="transmembrane region" description="Helical" evidence="9">
    <location>
        <begin position="131"/>
        <end position="150"/>
    </location>
</feature>
<dbReference type="EC" id="2.7.13.3" evidence="2"/>
<dbReference type="InterPro" id="IPR011712">
    <property type="entry name" value="Sig_transdc_His_kin_sub3_dim/P"/>
</dbReference>
<accession>A0A5S4F1W5</accession>
<dbReference type="Pfam" id="PF07730">
    <property type="entry name" value="HisKA_3"/>
    <property type="match status" value="1"/>
</dbReference>
<proteinExistence type="predicted"/>
<keyword evidence="5" id="KW-0547">Nucleotide-binding</keyword>
<evidence type="ECO:0000256" key="3">
    <source>
        <dbReference type="ARBA" id="ARBA00022553"/>
    </source>
</evidence>
<keyword evidence="9" id="KW-0812">Transmembrane</keyword>
<dbReference type="Gene3D" id="3.30.565.10">
    <property type="entry name" value="Histidine kinase-like ATPase, C-terminal domain"/>
    <property type="match status" value="1"/>
</dbReference>
<evidence type="ECO:0000259" key="10">
    <source>
        <dbReference type="Pfam" id="PF07730"/>
    </source>
</evidence>
<dbReference type="GO" id="GO:0016020">
    <property type="term" value="C:membrane"/>
    <property type="evidence" value="ECO:0007669"/>
    <property type="project" value="InterPro"/>
</dbReference>
<feature type="transmembrane region" description="Helical" evidence="9">
    <location>
        <begin position="156"/>
        <end position="172"/>
    </location>
</feature>
<evidence type="ECO:0000313" key="11">
    <source>
        <dbReference type="EMBL" id="TMR09968.1"/>
    </source>
</evidence>
<dbReference type="SUPFAM" id="SSF55874">
    <property type="entry name" value="ATPase domain of HSP90 chaperone/DNA topoisomerase II/histidine kinase"/>
    <property type="match status" value="1"/>
</dbReference>
<keyword evidence="4" id="KW-0808">Transferase</keyword>
<evidence type="ECO:0000256" key="7">
    <source>
        <dbReference type="ARBA" id="ARBA00022840"/>
    </source>
</evidence>
<evidence type="ECO:0000256" key="8">
    <source>
        <dbReference type="ARBA" id="ARBA00023012"/>
    </source>
</evidence>
<reference evidence="11 12" key="1">
    <citation type="submission" date="2019-05" db="EMBL/GenBank/DDBJ databases">
        <title>Draft genome sequence of Nonomuraea turkmeniaca DSM 43926.</title>
        <authorList>
            <person name="Saricaoglu S."/>
            <person name="Isik K."/>
        </authorList>
    </citation>
    <scope>NUCLEOTIDE SEQUENCE [LARGE SCALE GENOMIC DNA]</scope>
    <source>
        <strain evidence="11 12">DSM 43926</strain>
    </source>
</reference>
<feature type="domain" description="Signal transduction histidine kinase subgroup 3 dimerisation and phosphoacceptor" evidence="10">
    <location>
        <begin position="244"/>
        <end position="309"/>
    </location>
</feature>
<keyword evidence="9" id="KW-0472">Membrane</keyword>
<dbReference type="InterPro" id="IPR036890">
    <property type="entry name" value="HATPase_C_sf"/>
</dbReference>
<dbReference type="Proteomes" id="UP000309128">
    <property type="component" value="Unassembled WGS sequence"/>
</dbReference>
<feature type="transmembrane region" description="Helical" evidence="9">
    <location>
        <begin position="58"/>
        <end position="75"/>
    </location>
</feature>
<feature type="transmembrane region" description="Helical" evidence="9">
    <location>
        <begin position="36"/>
        <end position="52"/>
    </location>
</feature>
<evidence type="ECO:0000256" key="5">
    <source>
        <dbReference type="ARBA" id="ARBA00022741"/>
    </source>
</evidence>
<comment type="catalytic activity">
    <reaction evidence="1">
        <text>ATP + protein L-histidine = ADP + protein N-phospho-L-histidine.</text>
        <dbReference type="EC" id="2.7.13.3"/>
    </reaction>
</comment>
<dbReference type="PANTHER" id="PTHR24421:SF10">
    <property type="entry name" value="NITRATE_NITRITE SENSOR PROTEIN NARQ"/>
    <property type="match status" value="1"/>
</dbReference>
<sequence length="451" mass="46625">MGTAIAVRDPLPEDDAPLTCGAYAGAVERAEWATDVWLGLALCAMAAGGLVSGHAWHVTWPLLVVVLLAAVALLARSTSPRVSLALATVGAVVAMRVDLDTSAADALLGAALLVIGEVRRRRMPHGVAFLAWRRALAATLPVVVVVVAVPVDLKESVGTAIALAGYAVAVSSNRVATLVWGVGAAVVIAGVSLIVVPTAWTGLDTPVPLIAAVLVGAAAGDAARSRRQLLAAWEDRARHGVVQERLRIAREVHDLVAHHIAVISMQAGVAGHSLHREPEAAAKAIGHVQAASRTALDQLGTLLSVLRDGEPPPMEPPAGLTDLPRLLDRFAAVGLRVDCADLPLDLPTAVDLSAYWVIQEALTNAHKHGDGHAGLRVWAEGGTLDIEVRNRIAAAREPSSGHGLTGVTERVHALGGSLTAGLDRHDEFVFRASLPIRAAAESVADGIGAAG</sequence>
<evidence type="ECO:0000256" key="4">
    <source>
        <dbReference type="ARBA" id="ARBA00022679"/>
    </source>
</evidence>
<dbReference type="GO" id="GO:0000155">
    <property type="term" value="F:phosphorelay sensor kinase activity"/>
    <property type="evidence" value="ECO:0007669"/>
    <property type="project" value="InterPro"/>
</dbReference>
<comment type="caution">
    <text evidence="11">The sequence shown here is derived from an EMBL/GenBank/DDBJ whole genome shotgun (WGS) entry which is preliminary data.</text>
</comment>
<evidence type="ECO:0000256" key="2">
    <source>
        <dbReference type="ARBA" id="ARBA00012438"/>
    </source>
</evidence>
<dbReference type="OrthoDB" id="227596at2"/>
<evidence type="ECO:0000313" key="12">
    <source>
        <dbReference type="Proteomes" id="UP000309128"/>
    </source>
</evidence>
<dbReference type="EMBL" id="VCKY01000208">
    <property type="protein sequence ID" value="TMR09968.1"/>
    <property type="molecule type" value="Genomic_DNA"/>
</dbReference>
<organism evidence="11 12">
    <name type="scientific">Nonomuraea turkmeniaca</name>
    <dbReference type="NCBI Taxonomy" id="103838"/>
    <lineage>
        <taxon>Bacteria</taxon>
        <taxon>Bacillati</taxon>
        <taxon>Actinomycetota</taxon>
        <taxon>Actinomycetes</taxon>
        <taxon>Streptosporangiales</taxon>
        <taxon>Streptosporangiaceae</taxon>
        <taxon>Nonomuraea</taxon>
    </lineage>
</organism>
<dbReference type="GO" id="GO:0005524">
    <property type="term" value="F:ATP binding"/>
    <property type="evidence" value="ECO:0007669"/>
    <property type="project" value="UniProtKB-KW"/>
</dbReference>
<dbReference type="Gene3D" id="1.20.5.1930">
    <property type="match status" value="1"/>
</dbReference>
<keyword evidence="9" id="KW-1133">Transmembrane helix</keyword>
<dbReference type="PANTHER" id="PTHR24421">
    <property type="entry name" value="NITRATE/NITRITE SENSOR PROTEIN NARX-RELATED"/>
    <property type="match status" value="1"/>
</dbReference>
<evidence type="ECO:0000256" key="9">
    <source>
        <dbReference type="SAM" id="Phobius"/>
    </source>
</evidence>
<dbReference type="GO" id="GO:0046983">
    <property type="term" value="F:protein dimerization activity"/>
    <property type="evidence" value="ECO:0007669"/>
    <property type="project" value="InterPro"/>
</dbReference>
<name>A0A5S4F1W5_9ACTN</name>
<feature type="transmembrane region" description="Helical" evidence="9">
    <location>
        <begin position="179"/>
        <end position="200"/>
    </location>
</feature>
<keyword evidence="8" id="KW-0902">Two-component regulatory system</keyword>
<dbReference type="CDD" id="cd16917">
    <property type="entry name" value="HATPase_UhpB-NarQ-NarX-like"/>
    <property type="match status" value="1"/>
</dbReference>
<keyword evidence="6" id="KW-0418">Kinase</keyword>
<keyword evidence="3" id="KW-0597">Phosphoprotein</keyword>
<evidence type="ECO:0000256" key="6">
    <source>
        <dbReference type="ARBA" id="ARBA00022777"/>
    </source>
</evidence>
<dbReference type="InterPro" id="IPR050482">
    <property type="entry name" value="Sensor_HK_TwoCompSys"/>
</dbReference>